<dbReference type="SMART" id="SM00387">
    <property type="entry name" value="HATPase_c"/>
    <property type="match status" value="1"/>
</dbReference>
<feature type="domain" description="PAS" evidence="19">
    <location>
        <begin position="322"/>
        <end position="367"/>
    </location>
</feature>
<evidence type="ECO:0000313" key="21">
    <source>
        <dbReference type="EMBL" id="RVU31628.1"/>
    </source>
</evidence>
<dbReference type="PIRSF" id="PIRSF036431">
    <property type="entry name" value="STHK_DctB"/>
    <property type="match status" value="1"/>
</dbReference>
<dbReference type="GO" id="GO:0005524">
    <property type="term" value="F:ATP binding"/>
    <property type="evidence" value="ECO:0007669"/>
    <property type="project" value="UniProtKB-KW"/>
</dbReference>
<dbReference type="CDD" id="cd00082">
    <property type="entry name" value="HisKA"/>
    <property type="match status" value="1"/>
</dbReference>
<name>A0A437QAR4_9GAMM</name>
<keyword evidence="13" id="KW-0902">Two-component regulatory system</keyword>
<dbReference type="NCBIfam" id="TIGR00229">
    <property type="entry name" value="sensory_box"/>
    <property type="match status" value="1"/>
</dbReference>
<feature type="coiled-coil region" evidence="16">
    <location>
        <begin position="439"/>
        <end position="477"/>
    </location>
</feature>
<keyword evidence="4" id="KW-1003">Cell membrane</keyword>
<evidence type="ECO:0000313" key="22">
    <source>
        <dbReference type="Proteomes" id="UP000282818"/>
    </source>
</evidence>
<dbReference type="InterPro" id="IPR000700">
    <property type="entry name" value="PAS-assoc_C"/>
</dbReference>
<dbReference type="EC" id="2.7.13.3" evidence="3"/>
<dbReference type="GO" id="GO:0000155">
    <property type="term" value="F:phosphorelay sensor kinase activity"/>
    <property type="evidence" value="ECO:0007669"/>
    <property type="project" value="InterPro"/>
</dbReference>
<dbReference type="EMBL" id="SACQ01000002">
    <property type="protein sequence ID" value="RVU31628.1"/>
    <property type="molecule type" value="Genomic_DNA"/>
</dbReference>
<dbReference type="GO" id="GO:0005886">
    <property type="term" value="C:plasma membrane"/>
    <property type="evidence" value="ECO:0007669"/>
    <property type="project" value="UniProtKB-SubCell"/>
</dbReference>
<dbReference type="InterPro" id="IPR005467">
    <property type="entry name" value="His_kinase_dom"/>
</dbReference>
<evidence type="ECO:0000256" key="8">
    <source>
        <dbReference type="ARBA" id="ARBA00022692"/>
    </source>
</evidence>
<dbReference type="SUPFAM" id="SSF55785">
    <property type="entry name" value="PYP-like sensor domain (PAS domain)"/>
    <property type="match status" value="1"/>
</dbReference>
<keyword evidence="8 17" id="KW-0812">Transmembrane</keyword>
<dbReference type="Gene3D" id="3.30.450.20">
    <property type="entry name" value="PAS domain"/>
    <property type="match status" value="2"/>
</dbReference>
<evidence type="ECO:0000256" key="1">
    <source>
        <dbReference type="ARBA" id="ARBA00000085"/>
    </source>
</evidence>
<evidence type="ECO:0000256" key="13">
    <source>
        <dbReference type="ARBA" id="ARBA00023012"/>
    </source>
</evidence>
<dbReference type="InterPro" id="IPR036890">
    <property type="entry name" value="HATPase_C_sf"/>
</dbReference>
<dbReference type="InterPro" id="IPR003594">
    <property type="entry name" value="HATPase_dom"/>
</dbReference>
<keyword evidence="5" id="KW-0997">Cell inner membrane</keyword>
<evidence type="ECO:0000256" key="3">
    <source>
        <dbReference type="ARBA" id="ARBA00012438"/>
    </source>
</evidence>
<comment type="caution">
    <text evidence="21">The sequence shown here is derived from an EMBL/GenBank/DDBJ whole genome shotgun (WGS) entry which is preliminary data.</text>
</comment>
<dbReference type="InterPro" id="IPR000014">
    <property type="entry name" value="PAS"/>
</dbReference>
<comment type="catalytic activity">
    <reaction evidence="1">
        <text>ATP + protein L-histidine = ADP + protein N-phospho-L-histidine.</text>
        <dbReference type="EC" id="2.7.13.3"/>
    </reaction>
</comment>
<keyword evidence="12 17" id="KW-1133">Transmembrane helix</keyword>
<keyword evidence="9" id="KW-0547">Nucleotide-binding</keyword>
<dbReference type="PANTHER" id="PTHR43065:SF42">
    <property type="entry name" value="TWO-COMPONENT SENSOR PPRA"/>
    <property type="match status" value="1"/>
</dbReference>
<dbReference type="InterPro" id="IPR035965">
    <property type="entry name" value="PAS-like_dom_sf"/>
</dbReference>
<evidence type="ECO:0000256" key="10">
    <source>
        <dbReference type="ARBA" id="ARBA00022777"/>
    </source>
</evidence>
<evidence type="ECO:0000256" key="12">
    <source>
        <dbReference type="ARBA" id="ARBA00022989"/>
    </source>
</evidence>
<dbReference type="InterPro" id="IPR036097">
    <property type="entry name" value="HisK_dim/P_sf"/>
</dbReference>
<keyword evidence="11" id="KW-0067">ATP-binding</keyword>
<evidence type="ECO:0000256" key="16">
    <source>
        <dbReference type="SAM" id="Coils"/>
    </source>
</evidence>
<proteinExistence type="predicted"/>
<protein>
    <recommendedName>
        <fullName evidence="15">C4-dicarboxylate transport sensor protein DctB</fullName>
        <ecNumber evidence="3">2.7.13.3</ecNumber>
    </recommendedName>
</protein>
<keyword evidence="10" id="KW-0418">Kinase</keyword>
<evidence type="ECO:0000256" key="11">
    <source>
        <dbReference type="ARBA" id="ARBA00022840"/>
    </source>
</evidence>
<dbReference type="PROSITE" id="PS50109">
    <property type="entry name" value="HIS_KIN"/>
    <property type="match status" value="1"/>
</dbReference>
<evidence type="ECO:0000259" key="20">
    <source>
        <dbReference type="PROSITE" id="PS50113"/>
    </source>
</evidence>
<dbReference type="PROSITE" id="PS50112">
    <property type="entry name" value="PAS"/>
    <property type="match status" value="1"/>
</dbReference>
<evidence type="ECO:0000256" key="9">
    <source>
        <dbReference type="ARBA" id="ARBA00022741"/>
    </source>
</evidence>
<evidence type="ECO:0000256" key="5">
    <source>
        <dbReference type="ARBA" id="ARBA00022519"/>
    </source>
</evidence>
<evidence type="ECO:0000256" key="14">
    <source>
        <dbReference type="ARBA" id="ARBA00023136"/>
    </source>
</evidence>
<dbReference type="SMART" id="SM00388">
    <property type="entry name" value="HisKA"/>
    <property type="match status" value="1"/>
</dbReference>
<evidence type="ECO:0000256" key="6">
    <source>
        <dbReference type="ARBA" id="ARBA00022553"/>
    </source>
</evidence>
<evidence type="ECO:0000259" key="19">
    <source>
        <dbReference type="PROSITE" id="PS50112"/>
    </source>
</evidence>
<dbReference type="Gene3D" id="1.10.287.130">
    <property type="match status" value="1"/>
</dbReference>
<keyword evidence="16" id="KW-0175">Coiled coil</keyword>
<feature type="transmembrane region" description="Helical" evidence="17">
    <location>
        <begin position="18"/>
        <end position="37"/>
    </location>
</feature>
<dbReference type="Pfam" id="PF00512">
    <property type="entry name" value="HisKA"/>
    <property type="match status" value="1"/>
</dbReference>
<evidence type="ECO:0000256" key="4">
    <source>
        <dbReference type="ARBA" id="ARBA00022475"/>
    </source>
</evidence>
<dbReference type="SUPFAM" id="SSF55874">
    <property type="entry name" value="ATPase domain of HSP90 chaperone/DNA topoisomerase II/histidine kinase"/>
    <property type="match status" value="1"/>
</dbReference>
<dbReference type="FunFam" id="1.10.287.130:FF:000049">
    <property type="entry name" value="C4-dicarboxylate transport sensor protein DctB"/>
    <property type="match status" value="1"/>
</dbReference>
<keyword evidence="7" id="KW-0808">Transferase</keyword>
<comment type="subcellular location">
    <subcellularLocation>
        <location evidence="2">Cell inner membrane</location>
        <topology evidence="2">Multi-pass membrane protein</topology>
    </subcellularLocation>
</comment>
<keyword evidence="6" id="KW-0597">Phosphoprotein</keyword>
<feature type="domain" description="Histidine kinase" evidence="18">
    <location>
        <begin position="486"/>
        <end position="697"/>
    </location>
</feature>
<dbReference type="SUPFAM" id="SSF47384">
    <property type="entry name" value="Homodimeric domain of signal transducing histidine kinase"/>
    <property type="match status" value="1"/>
</dbReference>
<dbReference type="CDD" id="cd00130">
    <property type="entry name" value="PAS"/>
    <property type="match status" value="1"/>
</dbReference>
<dbReference type="SMART" id="SM00091">
    <property type="entry name" value="PAS"/>
    <property type="match status" value="1"/>
</dbReference>
<dbReference type="PROSITE" id="PS50113">
    <property type="entry name" value="PAC"/>
    <property type="match status" value="1"/>
</dbReference>
<dbReference type="Pfam" id="PF13426">
    <property type="entry name" value="PAS_9"/>
    <property type="match status" value="1"/>
</dbReference>
<feature type="domain" description="PAC" evidence="20">
    <location>
        <begin position="398"/>
        <end position="448"/>
    </location>
</feature>
<dbReference type="PRINTS" id="PR00344">
    <property type="entry name" value="BCTRLSENSOR"/>
</dbReference>
<dbReference type="InterPro" id="IPR017055">
    <property type="entry name" value="Sig_transdc_His_kinase_DctB"/>
</dbReference>
<dbReference type="Gene3D" id="3.30.565.10">
    <property type="entry name" value="Histidine kinase-like ATPase, C-terminal domain"/>
    <property type="match status" value="1"/>
</dbReference>
<evidence type="ECO:0000256" key="15">
    <source>
        <dbReference type="ARBA" id="ARBA00073143"/>
    </source>
</evidence>
<dbReference type="AlphaFoldDB" id="A0A437QAR4"/>
<dbReference type="InterPro" id="IPR003661">
    <property type="entry name" value="HisK_dim/P_dom"/>
</dbReference>
<dbReference type="Proteomes" id="UP000282818">
    <property type="component" value="Unassembled WGS sequence"/>
</dbReference>
<organism evidence="21 22">
    <name type="scientific">Neptunomonas marina</name>
    <dbReference type="NCBI Taxonomy" id="1815562"/>
    <lineage>
        <taxon>Bacteria</taxon>
        <taxon>Pseudomonadati</taxon>
        <taxon>Pseudomonadota</taxon>
        <taxon>Gammaproteobacteria</taxon>
        <taxon>Oceanospirillales</taxon>
        <taxon>Oceanospirillaceae</taxon>
        <taxon>Neptunomonas</taxon>
    </lineage>
</organism>
<evidence type="ECO:0000256" key="7">
    <source>
        <dbReference type="ARBA" id="ARBA00022679"/>
    </source>
</evidence>
<keyword evidence="22" id="KW-1185">Reference proteome</keyword>
<evidence type="ECO:0000256" key="2">
    <source>
        <dbReference type="ARBA" id="ARBA00004429"/>
    </source>
</evidence>
<gene>
    <name evidence="21" type="ORF">EOE65_06535</name>
</gene>
<evidence type="ECO:0000259" key="18">
    <source>
        <dbReference type="PROSITE" id="PS50109"/>
    </source>
</evidence>
<dbReference type="PANTHER" id="PTHR43065">
    <property type="entry name" value="SENSOR HISTIDINE KINASE"/>
    <property type="match status" value="1"/>
</dbReference>
<reference evidence="21 22" key="1">
    <citation type="submission" date="2019-01" db="EMBL/GenBank/DDBJ databases">
        <authorList>
            <person name="Chen W.-M."/>
        </authorList>
    </citation>
    <scope>NUCLEOTIDE SEQUENCE [LARGE SCALE GENOMIC DNA]</scope>
    <source>
        <strain evidence="21 22">HPM-16</strain>
    </source>
</reference>
<feature type="transmembrane region" description="Helical" evidence="17">
    <location>
        <begin position="284"/>
        <end position="302"/>
    </location>
</feature>
<evidence type="ECO:0000256" key="17">
    <source>
        <dbReference type="SAM" id="Phobius"/>
    </source>
</evidence>
<accession>A0A437QAR4</accession>
<keyword evidence="14 17" id="KW-0472">Membrane</keyword>
<sequence>MAFFVQVDAIEMSKSSRFVPLLLVVVMLSLAGTWQLGQYARDWSMRQLKTEGEDRLLDTVSEIRLLLARFRYLPFLISQNKDVHTLLKAQTPNQVETVSRFLEQTNLVAGSTAQFVLNREGWPVAFSNWREQQDFYQVSHSASPYFQQALKGDQGLYIAIPEGPFRGAFYLSAPVYAAGNFAGAATVRVDLSQLRPDLPQVRDYLLSLQDKILLASQTKWQQRPMAEVLKAAQTQQLSDGSTVELRYLPDGQRVLSQSVLLDDLGWRVTVLSDISTAQRVGRTAVLYGLGGSVALLLLLLYLRERHLKNLSRQETRQALERNARQQRRIINTTQVGMITLDAQGRITFINPMARQQFGAEMSQLLQQPITALIADQPEQQSLRAALVSLPSASFTPITALESVALRQDGRTFPMLFSLKPMEQGVNATYLVTVIDITPRKRAEKALQRANDQLEHKVKERTRALEEAQSELVQAEKMAALGRMSSALVHELNQPLTALRTYIAISRALIAREETVQLGQNLDLIDDLTGRMAQMTRQLKTFAFKKPEQLITLDLVTALDPVLQLFAETFRQQQIDVVYERPTEPIYVAADNARIEQVLTNLITNACDAVAEIAAPRLVLTLTADSDMGRFSLQDNGCGLADPSQLFEPFYTTKKMGEGLGLGLSIVRTIVRDLDGTIQASNRPEGGACFTLLLPLIKERPE</sequence>
<dbReference type="InterPro" id="IPR004358">
    <property type="entry name" value="Sig_transdc_His_kin-like_C"/>
</dbReference>
<dbReference type="Pfam" id="PF02518">
    <property type="entry name" value="HATPase_c"/>
    <property type="match status" value="1"/>
</dbReference>